<reference evidence="1" key="1">
    <citation type="submission" date="2012-11" db="EMBL/GenBank/DDBJ databases">
        <title>Dependencies among metagenomic species, viruses, plasmids and units of genetic variation.</title>
        <authorList>
            <person name="Nielsen H.B."/>
            <person name="Almeida M."/>
            <person name="Juncker A.S."/>
            <person name="Rasmussen S."/>
            <person name="Li J."/>
            <person name="Sunagawa S."/>
            <person name="Plichta D."/>
            <person name="Gautier L."/>
            <person name="Le Chatelier E."/>
            <person name="Peletier E."/>
            <person name="Bonde I."/>
            <person name="Nielsen T."/>
            <person name="Manichanh C."/>
            <person name="Arumugam M."/>
            <person name="Batto J."/>
            <person name="Santos M.B.Q.D."/>
            <person name="Blom N."/>
            <person name="Borruel N."/>
            <person name="Burgdorf K.S."/>
            <person name="Boumezbeur F."/>
            <person name="Casellas F."/>
            <person name="Dore J."/>
            <person name="Guarner F."/>
            <person name="Hansen T."/>
            <person name="Hildebrand F."/>
            <person name="Kaas R.S."/>
            <person name="Kennedy S."/>
            <person name="Kristiansen K."/>
            <person name="Kultima J.R."/>
            <person name="Leonard P."/>
            <person name="Levenez F."/>
            <person name="Lund O."/>
            <person name="Moumen B."/>
            <person name="Le Paslier D."/>
            <person name="Pons N."/>
            <person name="Pedersen O."/>
            <person name="Prifti E."/>
            <person name="Qin J."/>
            <person name="Raes J."/>
            <person name="Tap J."/>
            <person name="Tims S."/>
            <person name="Ussery D.W."/>
            <person name="Yamada T."/>
            <person name="MetaHit consortium"/>
            <person name="Renault P."/>
            <person name="Sicheritz-Ponten T."/>
            <person name="Bork P."/>
            <person name="Wang J."/>
            <person name="Brunak S."/>
            <person name="Ehrlich S.D."/>
        </authorList>
    </citation>
    <scope>NUCLEOTIDE SEQUENCE [LARGE SCALE GENOMIC DNA]</scope>
</reference>
<dbReference type="Proteomes" id="UP000018142">
    <property type="component" value="Unassembled WGS sequence"/>
</dbReference>
<dbReference type="EMBL" id="CBFJ010000218">
    <property type="protein sequence ID" value="CDC49414.1"/>
    <property type="molecule type" value="Genomic_DNA"/>
</dbReference>
<accession>R6RVM9</accession>
<evidence type="ECO:0000313" key="2">
    <source>
        <dbReference type="Proteomes" id="UP000018142"/>
    </source>
</evidence>
<gene>
    <name evidence="1" type="ORF">BN788_00916</name>
</gene>
<evidence type="ECO:0000313" key="1">
    <source>
        <dbReference type="EMBL" id="CDC49414.1"/>
    </source>
</evidence>
<proteinExistence type="predicted"/>
<name>R6RVM9_9FIRM</name>
<comment type="caution">
    <text evidence="1">The sequence shown here is derived from an EMBL/GenBank/DDBJ whole genome shotgun (WGS) entry which is preliminary data.</text>
</comment>
<sequence>MFENDKNGSSNKYSEGACKGNVLPVDANQSNNTDNKAVINNNDIRYSLADGKGGKYSINEDIQKQFEKDVDDVINLRYNSSSPLILGVTPAILQEIGLNALPIAITKNHVYSIAVDDAQAKKDGRYKKGTNYHGLGATAVKEIYEKISNPIAVIAADNSKYFTKSNCFCRFIYKR</sequence>
<protein>
    <submittedName>
        <fullName evidence="1">Phage minor structural protein N-terminal domain protein</fullName>
    </submittedName>
</protein>
<dbReference type="AlphaFoldDB" id="R6RVM9"/>
<organism evidence="1 2">
    <name type="scientific">[Eubacterium] siraeum CAG:80</name>
    <dbReference type="NCBI Taxonomy" id="1263080"/>
    <lineage>
        <taxon>Bacteria</taxon>
        <taxon>Bacillati</taxon>
        <taxon>Bacillota</taxon>
        <taxon>Clostridia</taxon>
        <taxon>Eubacteriales</taxon>
        <taxon>Oscillospiraceae</taxon>
        <taxon>Oscillospiraceae incertae sedis</taxon>
    </lineage>
</organism>